<dbReference type="Proteomes" id="UP000011705">
    <property type="component" value="Chromosome"/>
</dbReference>
<dbReference type="AlphaFoldDB" id="A0A0E2E3N2"/>
<organism evidence="2">
    <name type="scientific">Treponema denticola H-22</name>
    <dbReference type="NCBI Taxonomy" id="999432"/>
    <lineage>
        <taxon>Bacteria</taxon>
        <taxon>Pseudomonadati</taxon>
        <taxon>Spirochaetota</taxon>
        <taxon>Spirochaetia</taxon>
        <taxon>Spirochaetales</taxon>
        <taxon>Treponemataceae</taxon>
        <taxon>Treponema</taxon>
    </lineage>
</organism>
<proteinExistence type="predicted"/>
<protein>
    <recommendedName>
        <fullName evidence="3">Zinc-ribbon domain-containing protein</fullName>
    </recommendedName>
</protein>
<accession>A0A0E2E3N2</accession>
<dbReference type="HOGENOM" id="CLU_1110999_0_0_12"/>
<sequence>MFFVSLVTVIITVSTFALVARILIAYWIYKDAQERDDEPLIWVLIVFFLSAVLGLILYLVAARKSKRIKCTSCGFIQAAGIPFCGSCGKQMPHLSDAVNKRNKANLWPLIAAAVLTLLNLIFSIILSIYIFKSTIDGEIENFFPNTNIAIMQTQTNFNNLWKAKFKYKTSENITTFTIKDGKNLKCLWNIDSGNISVEISLGNKLITSFDNNKDGNILNTEIDMSDYTGERIDLKIKCSKASGSFEFNAR</sequence>
<reference evidence="2" key="1">
    <citation type="submission" date="2012-01" db="EMBL/GenBank/DDBJ databases">
        <title>The Genome Sequence of Treponema denticola H-22.</title>
        <authorList>
            <consortium name="The Broad Institute Genome Sequencing Platform"/>
            <person name="Earl A."/>
            <person name="Ward D."/>
            <person name="Feldgarden M."/>
            <person name="Gevers D."/>
            <person name="Blanton J.M."/>
            <person name="Fenno C.J."/>
            <person name="Baranova O.V."/>
            <person name="Mathney J."/>
            <person name="Dewhirst F.E."/>
            <person name="Izard J."/>
            <person name="Young S.K."/>
            <person name="Zeng Q."/>
            <person name="Gargeya S."/>
            <person name="Fitzgerald M."/>
            <person name="Haas B."/>
            <person name="Abouelleil A."/>
            <person name="Alvarado L."/>
            <person name="Arachchi H.M."/>
            <person name="Berlin A."/>
            <person name="Chapman S.B."/>
            <person name="Gearin G."/>
            <person name="Goldberg J."/>
            <person name="Griggs A."/>
            <person name="Gujja S."/>
            <person name="Hansen M."/>
            <person name="Heiman D."/>
            <person name="Howarth C."/>
            <person name="Larimer J."/>
            <person name="Lui A."/>
            <person name="MacDonald P.J.P."/>
            <person name="McCowen C."/>
            <person name="Montmayeur A."/>
            <person name="Murphy C."/>
            <person name="Neiman D."/>
            <person name="Pearson M."/>
            <person name="Priest M."/>
            <person name="Roberts A."/>
            <person name="Saif S."/>
            <person name="Shea T."/>
            <person name="Sisk P."/>
            <person name="Stolte C."/>
            <person name="Sykes S."/>
            <person name="Wortman J."/>
            <person name="Nusbaum C."/>
            <person name="Birren B."/>
        </authorList>
    </citation>
    <scope>NUCLEOTIDE SEQUENCE [LARGE SCALE GENOMIC DNA]</scope>
    <source>
        <strain evidence="2">H-22</strain>
    </source>
</reference>
<evidence type="ECO:0008006" key="3">
    <source>
        <dbReference type="Google" id="ProtNLM"/>
    </source>
</evidence>
<dbReference type="RefSeq" id="WP_002684953.1">
    <property type="nucleotide sequence ID" value="NZ_CM001795.1"/>
</dbReference>
<keyword evidence="1" id="KW-0472">Membrane</keyword>
<keyword evidence="1" id="KW-1133">Transmembrane helix</keyword>
<dbReference type="EMBL" id="AGDV01000015">
    <property type="protein sequence ID" value="EMB31973.1"/>
    <property type="molecule type" value="Genomic_DNA"/>
</dbReference>
<evidence type="ECO:0000313" key="2">
    <source>
        <dbReference type="EMBL" id="EMB31973.1"/>
    </source>
</evidence>
<name>A0A0E2E3N2_TREDN</name>
<comment type="caution">
    <text evidence="2">The sequence shown here is derived from an EMBL/GenBank/DDBJ whole genome shotgun (WGS) entry which is preliminary data.</text>
</comment>
<feature type="transmembrane region" description="Helical" evidence="1">
    <location>
        <begin position="109"/>
        <end position="131"/>
    </location>
</feature>
<feature type="transmembrane region" description="Helical" evidence="1">
    <location>
        <begin position="41"/>
        <end position="61"/>
    </location>
</feature>
<dbReference type="PATRIC" id="fig|999432.5.peg.1822"/>
<evidence type="ECO:0000256" key="1">
    <source>
        <dbReference type="SAM" id="Phobius"/>
    </source>
</evidence>
<feature type="transmembrane region" description="Helical" evidence="1">
    <location>
        <begin position="7"/>
        <end position="29"/>
    </location>
</feature>
<keyword evidence="1" id="KW-0812">Transmembrane</keyword>
<gene>
    <name evidence="2" type="ORF">HMPREF9726_01756</name>
</gene>